<reference evidence="2 3" key="1">
    <citation type="submission" date="2016-08" db="EMBL/GenBank/DDBJ databases">
        <title>Genome sequence of Clavibacter michiganensis subsp. michiganensis strain CASJ007.</title>
        <authorList>
            <person name="Thapa S.P."/>
            <person name="Coaker G."/>
        </authorList>
    </citation>
    <scope>NUCLEOTIDE SEQUENCE [LARGE SCALE GENOMIC DNA]</scope>
    <source>
        <strain evidence="2">CASJ007</strain>
    </source>
</reference>
<name>A0A251XFC5_CLAMM</name>
<feature type="compositionally biased region" description="Polar residues" evidence="1">
    <location>
        <begin position="39"/>
        <end position="48"/>
    </location>
</feature>
<protein>
    <submittedName>
        <fullName evidence="2">Uncharacterized protein</fullName>
    </submittedName>
</protein>
<evidence type="ECO:0000313" key="3">
    <source>
        <dbReference type="Proteomes" id="UP000195062"/>
    </source>
</evidence>
<accession>A0A251XFC5</accession>
<feature type="region of interest" description="Disordered" evidence="1">
    <location>
        <begin position="198"/>
        <end position="217"/>
    </location>
</feature>
<feature type="compositionally biased region" description="Low complexity" evidence="1">
    <location>
        <begin position="63"/>
        <end position="80"/>
    </location>
</feature>
<dbReference type="AlphaFoldDB" id="A0A251XFC5"/>
<feature type="region of interest" description="Disordered" evidence="1">
    <location>
        <begin position="39"/>
        <end position="192"/>
    </location>
</feature>
<feature type="compositionally biased region" description="Pro residues" evidence="1">
    <location>
        <begin position="208"/>
        <end position="217"/>
    </location>
</feature>
<organism evidence="2 3">
    <name type="scientific">Clavibacter michiganensis subsp. michiganensis</name>
    <dbReference type="NCBI Taxonomy" id="33013"/>
    <lineage>
        <taxon>Bacteria</taxon>
        <taxon>Bacillati</taxon>
        <taxon>Actinomycetota</taxon>
        <taxon>Actinomycetes</taxon>
        <taxon>Micrococcales</taxon>
        <taxon>Microbacteriaceae</taxon>
        <taxon>Clavibacter</taxon>
    </lineage>
</organism>
<feature type="compositionally biased region" description="Low complexity" evidence="1">
    <location>
        <begin position="106"/>
        <end position="121"/>
    </location>
</feature>
<keyword evidence="3" id="KW-1185">Reference proteome</keyword>
<evidence type="ECO:0000313" key="2">
    <source>
        <dbReference type="EMBL" id="OUE00992.1"/>
    </source>
</evidence>
<evidence type="ECO:0000256" key="1">
    <source>
        <dbReference type="SAM" id="MobiDB-lite"/>
    </source>
</evidence>
<proteinExistence type="predicted"/>
<comment type="caution">
    <text evidence="2">The sequence shown here is derived from an EMBL/GenBank/DDBJ whole genome shotgun (WGS) entry which is preliminary data.</text>
</comment>
<feature type="region of interest" description="Disordered" evidence="1">
    <location>
        <begin position="1"/>
        <end position="22"/>
    </location>
</feature>
<feature type="compositionally biased region" description="Low complexity" evidence="1">
    <location>
        <begin position="155"/>
        <end position="179"/>
    </location>
</feature>
<dbReference type="EMBL" id="MDHH01000004">
    <property type="protein sequence ID" value="OUE00992.1"/>
    <property type="molecule type" value="Genomic_DNA"/>
</dbReference>
<gene>
    <name evidence="2" type="ORF">CMMCAS07_16250</name>
</gene>
<sequence length="217" mass="21704">MKGSTVPGRSGPCASPAAVTTPPHRVCASTLTSVALPTLSTAPAQRTLCSGFPGPPSSERSITSAAPSARSRSPSSSTRPVEATTRWPRRARSATATDPTPPPAPVTSTSPDPGSTPPRSSASTESIAVKPAVPTAAARAAENPAGTRTSDAAGTRTRSASPPSRLSPRPAPLRTTRSPGLKALDPLAATVPTASMPATSGLVHAMPGRPPSSMPSL</sequence>
<feature type="compositionally biased region" description="Low complexity" evidence="1">
    <location>
        <begin position="128"/>
        <end position="145"/>
    </location>
</feature>
<dbReference type="Proteomes" id="UP000195062">
    <property type="component" value="Unassembled WGS sequence"/>
</dbReference>